<dbReference type="InterPro" id="IPR008271">
    <property type="entry name" value="Ser/Thr_kinase_AS"/>
</dbReference>
<dbReference type="PANTHER" id="PTHR24353:SF37">
    <property type="entry name" value="CAMP-DEPENDENT PROTEIN KINASE CATALYTIC SUBUNIT PRKX"/>
    <property type="match status" value="1"/>
</dbReference>
<evidence type="ECO:0008006" key="11">
    <source>
        <dbReference type="Google" id="ProtNLM"/>
    </source>
</evidence>
<feature type="region of interest" description="Disordered" evidence="6">
    <location>
        <begin position="308"/>
        <end position="330"/>
    </location>
</feature>
<reference evidence="9" key="2">
    <citation type="submission" date="2015-06" db="UniProtKB">
        <authorList>
            <consortium name="EnsemblProtists"/>
        </authorList>
    </citation>
    <scope>IDENTIFICATION</scope>
    <source>
        <strain evidence="9">Pr102</strain>
    </source>
</reference>
<dbReference type="eggNOG" id="KOG0616">
    <property type="taxonomic scope" value="Eukaryota"/>
</dbReference>
<protein>
    <recommendedName>
        <fullName evidence="11">Protein kinase domain-containing protein</fullName>
    </recommendedName>
</protein>
<evidence type="ECO:0000256" key="6">
    <source>
        <dbReference type="SAM" id="MobiDB-lite"/>
    </source>
</evidence>
<evidence type="ECO:0000256" key="2">
    <source>
        <dbReference type="ARBA" id="ARBA00022679"/>
    </source>
</evidence>
<evidence type="ECO:0000259" key="8">
    <source>
        <dbReference type="PROSITE" id="PS51285"/>
    </source>
</evidence>
<accession>H3G8D1</accession>
<dbReference type="HOGENOM" id="CLU_000288_63_5_1"/>
<reference evidence="10" key="1">
    <citation type="journal article" date="2006" name="Science">
        <title>Phytophthora genome sequences uncover evolutionary origins and mechanisms of pathogenesis.</title>
        <authorList>
            <person name="Tyler B.M."/>
            <person name="Tripathy S."/>
            <person name="Zhang X."/>
            <person name="Dehal P."/>
            <person name="Jiang R.H."/>
            <person name="Aerts A."/>
            <person name="Arredondo F.D."/>
            <person name="Baxter L."/>
            <person name="Bensasson D."/>
            <person name="Beynon J.L."/>
            <person name="Chapman J."/>
            <person name="Damasceno C.M."/>
            <person name="Dorrance A.E."/>
            <person name="Dou D."/>
            <person name="Dickerman A.W."/>
            <person name="Dubchak I.L."/>
            <person name="Garbelotto M."/>
            <person name="Gijzen M."/>
            <person name="Gordon S.G."/>
            <person name="Govers F."/>
            <person name="Grunwald N.J."/>
            <person name="Huang W."/>
            <person name="Ivors K.L."/>
            <person name="Jones R.W."/>
            <person name="Kamoun S."/>
            <person name="Krampis K."/>
            <person name="Lamour K.H."/>
            <person name="Lee M.K."/>
            <person name="McDonald W.H."/>
            <person name="Medina M."/>
            <person name="Meijer H.J."/>
            <person name="Nordberg E.K."/>
            <person name="Maclean D.J."/>
            <person name="Ospina-Giraldo M.D."/>
            <person name="Morris P.F."/>
            <person name="Phuntumart V."/>
            <person name="Putnam N.H."/>
            <person name="Rash S."/>
            <person name="Rose J.K."/>
            <person name="Sakihama Y."/>
            <person name="Salamov A.A."/>
            <person name="Savidor A."/>
            <person name="Scheuring C.F."/>
            <person name="Smith B.M."/>
            <person name="Sobral B.W."/>
            <person name="Terry A."/>
            <person name="Torto-Alalibo T.A."/>
            <person name="Win J."/>
            <person name="Xu Z."/>
            <person name="Zhang H."/>
            <person name="Grigoriev I.V."/>
            <person name="Rokhsar D.S."/>
            <person name="Boore J.L."/>
        </authorList>
    </citation>
    <scope>NUCLEOTIDE SEQUENCE [LARGE SCALE GENOMIC DNA]</scope>
    <source>
        <strain evidence="10">Pr102</strain>
    </source>
</reference>
<dbReference type="SMART" id="SM00133">
    <property type="entry name" value="S_TK_X"/>
    <property type="match status" value="1"/>
</dbReference>
<keyword evidence="1" id="KW-0723">Serine/threonine-protein kinase</keyword>
<dbReference type="STRING" id="164328.H3G8D1"/>
<dbReference type="Gene3D" id="3.30.200.20">
    <property type="entry name" value="Phosphorylase Kinase, domain 1"/>
    <property type="match status" value="1"/>
</dbReference>
<sequence length="330" mass="37995">MPPKPFSLENYFELLDIVGTGMLGKVRLIRHKRSSLYYVLKSIKKKEAIVKKMTLQLEAERDAMVQMTAVRHPFTVRYFGSLATSSHVHFLMEYVPGGELFHRLHTVGRLSNDEAKFYATELIIFIEGCHENGYMYRDLKPENVLLDAGGHIKVVDFGFVKRLRGPSDRTSSSVGTPQYLAPEQLTLSHQARNYSRVVDWWAFACVVYEMVSGSPPFTTRRNGSHFELYTRILSGKIYWPRYMQSSLKDLLRQMLQPDPAKRLSDAADIKKHVWFENVDWDVVPLRQVAAPYVPRLACAGDTTNFDEYPSSCEETPPLDNDPSRQEFRNF</sequence>
<dbReference type="Proteomes" id="UP000005238">
    <property type="component" value="Unassembled WGS sequence"/>
</dbReference>
<dbReference type="OMA" id="FRIETIV"/>
<evidence type="ECO:0000256" key="3">
    <source>
        <dbReference type="ARBA" id="ARBA00022741"/>
    </source>
</evidence>
<evidence type="ECO:0000256" key="5">
    <source>
        <dbReference type="ARBA" id="ARBA00022840"/>
    </source>
</evidence>
<dbReference type="AlphaFoldDB" id="H3G8D1"/>
<dbReference type="VEuPathDB" id="FungiDB:KRP23_10777"/>
<dbReference type="GO" id="GO:0004691">
    <property type="term" value="F:cAMP-dependent protein kinase activity"/>
    <property type="evidence" value="ECO:0000318"/>
    <property type="project" value="GO_Central"/>
</dbReference>
<evidence type="ECO:0000256" key="1">
    <source>
        <dbReference type="ARBA" id="ARBA00022527"/>
    </source>
</evidence>
<feature type="domain" description="Protein kinase" evidence="7">
    <location>
        <begin position="12"/>
        <end position="275"/>
    </location>
</feature>
<evidence type="ECO:0000256" key="4">
    <source>
        <dbReference type="ARBA" id="ARBA00022777"/>
    </source>
</evidence>
<dbReference type="EnsemblProtists" id="Phyra71135">
    <property type="protein sequence ID" value="Phyra71135"/>
    <property type="gene ID" value="Phyra71135"/>
</dbReference>
<name>H3G8D1_PHYRM</name>
<keyword evidence="5" id="KW-0067">ATP-binding</keyword>
<dbReference type="FunFam" id="1.10.510.10:FF:000571">
    <property type="entry name" value="Maternal embryonic leucine zipper kinase"/>
    <property type="match status" value="1"/>
</dbReference>
<feature type="compositionally biased region" description="Basic and acidic residues" evidence="6">
    <location>
        <begin position="321"/>
        <end position="330"/>
    </location>
</feature>
<dbReference type="PROSITE" id="PS50011">
    <property type="entry name" value="PROTEIN_KINASE_DOM"/>
    <property type="match status" value="1"/>
</dbReference>
<keyword evidence="3" id="KW-0547">Nucleotide-binding</keyword>
<dbReference type="PROSITE" id="PS00108">
    <property type="entry name" value="PROTEIN_KINASE_ST"/>
    <property type="match status" value="1"/>
</dbReference>
<dbReference type="InterPro" id="IPR000719">
    <property type="entry name" value="Prot_kinase_dom"/>
</dbReference>
<dbReference type="SMART" id="SM00220">
    <property type="entry name" value="S_TKc"/>
    <property type="match status" value="1"/>
</dbReference>
<organism evidence="9 10">
    <name type="scientific">Phytophthora ramorum</name>
    <name type="common">Sudden oak death agent</name>
    <dbReference type="NCBI Taxonomy" id="164328"/>
    <lineage>
        <taxon>Eukaryota</taxon>
        <taxon>Sar</taxon>
        <taxon>Stramenopiles</taxon>
        <taxon>Oomycota</taxon>
        <taxon>Peronosporomycetes</taxon>
        <taxon>Peronosporales</taxon>
        <taxon>Peronosporaceae</taxon>
        <taxon>Phytophthora</taxon>
    </lineage>
</organism>
<dbReference type="Gene3D" id="1.10.510.10">
    <property type="entry name" value="Transferase(Phosphotransferase) domain 1"/>
    <property type="match status" value="1"/>
</dbReference>
<keyword evidence="4" id="KW-0418">Kinase</keyword>
<keyword evidence="2" id="KW-0808">Transferase</keyword>
<dbReference type="Pfam" id="PF00069">
    <property type="entry name" value="Pkinase"/>
    <property type="match status" value="1"/>
</dbReference>
<dbReference type="VEuPathDB" id="FungiDB:KRP22_13581"/>
<feature type="domain" description="AGC-kinase C-terminal" evidence="8">
    <location>
        <begin position="276"/>
        <end position="330"/>
    </location>
</feature>
<dbReference type="SUPFAM" id="SSF56112">
    <property type="entry name" value="Protein kinase-like (PK-like)"/>
    <property type="match status" value="1"/>
</dbReference>
<proteinExistence type="predicted"/>
<dbReference type="GO" id="GO:0007189">
    <property type="term" value="P:adenylate cyclase-activating G protein-coupled receptor signaling pathway"/>
    <property type="evidence" value="ECO:0000318"/>
    <property type="project" value="GO_Central"/>
</dbReference>
<dbReference type="PANTHER" id="PTHR24353">
    <property type="entry name" value="CYCLIC NUCLEOTIDE-DEPENDENT PROTEIN KINASE"/>
    <property type="match status" value="1"/>
</dbReference>
<evidence type="ECO:0000259" key="7">
    <source>
        <dbReference type="PROSITE" id="PS50011"/>
    </source>
</evidence>
<dbReference type="PROSITE" id="PS51285">
    <property type="entry name" value="AGC_KINASE_CTER"/>
    <property type="match status" value="1"/>
</dbReference>
<dbReference type="EMBL" id="DS566002">
    <property type="status" value="NOT_ANNOTATED_CDS"/>
    <property type="molecule type" value="Genomic_DNA"/>
</dbReference>
<evidence type="ECO:0000313" key="10">
    <source>
        <dbReference type="Proteomes" id="UP000005238"/>
    </source>
</evidence>
<evidence type="ECO:0000313" key="9">
    <source>
        <dbReference type="EnsemblProtists" id="Phyra71135"/>
    </source>
</evidence>
<dbReference type="InterPro" id="IPR011009">
    <property type="entry name" value="Kinase-like_dom_sf"/>
</dbReference>
<dbReference type="InParanoid" id="H3G8D1"/>
<dbReference type="GO" id="GO:0005952">
    <property type="term" value="C:cAMP-dependent protein kinase complex"/>
    <property type="evidence" value="ECO:0000318"/>
    <property type="project" value="GO_Central"/>
</dbReference>
<dbReference type="GO" id="GO:0005524">
    <property type="term" value="F:ATP binding"/>
    <property type="evidence" value="ECO:0007669"/>
    <property type="project" value="UniProtKB-KW"/>
</dbReference>
<dbReference type="InterPro" id="IPR000961">
    <property type="entry name" value="AGC-kinase_C"/>
</dbReference>
<dbReference type="FunCoup" id="H3G8D1">
    <property type="interactions" value="41"/>
</dbReference>
<keyword evidence="10" id="KW-1185">Reference proteome</keyword>